<keyword evidence="2" id="KW-1185">Reference proteome</keyword>
<dbReference type="EnsemblPlants" id="AVESA.00010b.r2.6CG1122380.3">
    <property type="protein sequence ID" value="AVESA.00010b.r2.6CG1122380.3.CDS.1"/>
    <property type="gene ID" value="AVESA.00010b.r2.6CG1122380"/>
</dbReference>
<organism evidence="1 2">
    <name type="scientific">Avena sativa</name>
    <name type="common">Oat</name>
    <dbReference type="NCBI Taxonomy" id="4498"/>
    <lineage>
        <taxon>Eukaryota</taxon>
        <taxon>Viridiplantae</taxon>
        <taxon>Streptophyta</taxon>
        <taxon>Embryophyta</taxon>
        <taxon>Tracheophyta</taxon>
        <taxon>Spermatophyta</taxon>
        <taxon>Magnoliopsida</taxon>
        <taxon>Liliopsida</taxon>
        <taxon>Poales</taxon>
        <taxon>Poaceae</taxon>
        <taxon>BOP clade</taxon>
        <taxon>Pooideae</taxon>
        <taxon>Poodae</taxon>
        <taxon>Poeae</taxon>
        <taxon>Poeae Chloroplast Group 1 (Aveneae type)</taxon>
        <taxon>Aveninae</taxon>
        <taxon>Avena</taxon>
    </lineage>
</organism>
<reference evidence="1" key="2">
    <citation type="submission" date="2025-09" db="UniProtKB">
        <authorList>
            <consortium name="EnsemblPlants"/>
        </authorList>
    </citation>
    <scope>IDENTIFICATION</scope>
</reference>
<proteinExistence type="predicted"/>
<name>A0ACD5Z8A0_AVESA</name>
<protein>
    <submittedName>
        <fullName evidence="1">Uncharacterized protein</fullName>
    </submittedName>
</protein>
<evidence type="ECO:0000313" key="2">
    <source>
        <dbReference type="Proteomes" id="UP001732700"/>
    </source>
</evidence>
<sequence length="410" mass="44881">MVPISTGPSARFSAELDSPTRQRRRAAAMLRLRSCILTHLLSSHSAAHPISPLHRLLSASASQSPKFAVEQYLVATCGLTGAQALKASAKISHLKSPTNPDAVLAFLAGLGLSSTDVAAVIATDPNFLCTGVERTLAPVVIDLARLGLSHAEIARLVSLAPGHFRCRSIVSNLPYYLSLLGSKENLLHALKRGTYFLSSDLERVTKPNVALLRECGLDASDIAKLCRAMPRMLSTKTERIQAMVACAEGLGVPRGSGMFMRALYAVHFLSKEKITAKVEYLKNTFRWSDAEVRIAVSKAPNVLTKSEESLLRRSEFLISKVGMLPAYIAHRPVMLGYSLEGRLRPRSYAVKFLKEKGLVDQDRDYYTALMLGEKAFVEKFICPHKEAAPHLAEDYAAACRGEVPTRFNFT</sequence>
<accession>A0ACD5Z8A0</accession>
<dbReference type="Proteomes" id="UP001732700">
    <property type="component" value="Chromosome 6C"/>
</dbReference>
<evidence type="ECO:0000313" key="1">
    <source>
        <dbReference type="EnsemblPlants" id="AVESA.00010b.r2.6CG1122380.3.CDS.1"/>
    </source>
</evidence>
<reference evidence="1" key="1">
    <citation type="submission" date="2021-05" db="EMBL/GenBank/DDBJ databases">
        <authorList>
            <person name="Scholz U."/>
            <person name="Mascher M."/>
            <person name="Fiebig A."/>
        </authorList>
    </citation>
    <scope>NUCLEOTIDE SEQUENCE [LARGE SCALE GENOMIC DNA]</scope>
</reference>